<name>A0A8H6BYV3_CANAX</name>
<proteinExistence type="predicted"/>
<keyword evidence="1" id="KW-0472">Membrane</keyword>
<organism evidence="2 3">
    <name type="scientific">Candida albicans</name>
    <name type="common">Yeast</name>
    <dbReference type="NCBI Taxonomy" id="5476"/>
    <lineage>
        <taxon>Eukaryota</taxon>
        <taxon>Fungi</taxon>
        <taxon>Dikarya</taxon>
        <taxon>Ascomycota</taxon>
        <taxon>Saccharomycotina</taxon>
        <taxon>Pichiomycetes</taxon>
        <taxon>Debaryomycetaceae</taxon>
        <taxon>Candida/Lodderomyces clade</taxon>
        <taxon>Candida</taxon>
    </lineage>
</organism>
<reference evidence="2 3" key="1">
    <citation type="submission" date="2020-03" db="EMBL/GenBank/DDBJ databases">
        <title>FDA dAtabase for Regulatory Grade micrObial Sequences (FDA-ARGOS): Supporting development and validation of Infectious Disease Dx tests.</title>
        <authorList>
            <person name="Campos J."/>
            <person name="Goldberg B."/>
            <person name="Tallon L."/>
            <person name="Sadzewicz L."/>
            <person name="Vavikolanu K."/>
            <person name="Mehta A."/>
            <person name="Aluvathingal J."/>
            <person name="Nadendla S."/>
            <person name="Nandy P."/>
            <person name="Geyer C."/>
            <person name="Yan Y."/>
            <person name="Sichtig H."/>
        </authorList>
    </citation>
    <scope>NUCLEOTIDE SEQUENCE [LARGE SCALE GENOMIC DNA]</scope>
    <source>
        <strain evidence="2 3">FDAARGOS_656</strain>
    </source>
</reference>
<evidence type="ECO:0000313" key="2">
    <source>
        <dbReference type="EMBL" id="KAF6069970.1"/>
    </source>
</evidence>
<protein>
    <submittedName>
        <fullName evidence="2">Uncharacterized protein</fullName>
    </submittedName>
</protein>
<comment type="caution">
    <text evidence="2">The sequence shown here is derived from an EMBL/GenBank/DDBJ whole genome shotgun (WGS) entry which is preliminary data.</text>
</comment>
<sequence length="111" mass="12825">MTNVNLITIAIAIIYFSIVIVAIVIPKSTYNITYQGINDIVRYGKQMYEFNVIGGPYKTNVNYYYDSNGLYFIKPNQHLHHDSDDSDDMVEVLSRDELGLQLNEMYNSLFL</sequence>
<keyword evidence="1" id="KW-1133">Transmembrane helix</keyword>
<accession>A0A8H6BYV3</accession>
<evidence type="ECO:0000313" key="3">
    <source>
        <dbReference type="Proteomes" id="UP000536275"/>
    </source>
</evidence>
<feature type="transmembrane region" description="Helical" evidence="1">
    <location>
        <begin position="6"/>
        <end position="25"/>
    </location>
</feature>
<gene>
    <name evidence="2" type="ORF">FOB64_002669</name>
</gene>
<dbReference type="EMBL" id="JABWAD010000028">
    <property type="protein sequence ID" value="KAF6069970.1"/>
    <property type="molecule type" value="Genomic_DNA"/>
</dbReference>
<evidence type="ECO:0000256" key="1">
    <source>
        <dbReference type="SAM" id="Phobius"/>
    </source>
</evidence>
<dbReference type="Proteomes" id="UP000536275">
    <property type="component" value="Unassembled WGS sequence"/>
</dbReference>
<keyword evidence="1" id="KW-0812">Transmembrane</keyword>
<dbReference type="AlphaFoldDB" id="A0A8H6BYV3"/>